<dbReference type="Proteomes" id="UP000028582">
    <property type="component" value="Unassembled WGS sequence"/>
</dbReference>
<reference evidence="2 3" key="1">
    <citation type="submission" date="2013-11" db="EMBL/GenBank/DDBJ databases">
        <title>The Genome Sequence of Phytophthora parasitica P1976.</title>
        <authorList>
            <consortium name="The Broad Institute Genomics Platform"/>
            <person name="Russ C."/>
            <person name="Tyler B."/>
            <person name="Panabieres F."/>
            <person name="Shan W."/>
            <person name="Tripathy S."/>
            <person name="Grunwald N."/>
            <person name="Machado M."/>
            <person name="Johnson C.S."/>
            <person name="Walker B."/>
            <person name="Young S."/>
            <person name="Zeng Q."/>
            <person name="Gargeya S."/>
            <person name="Fitzgerald M."/>
            <person name="Haas B."/>
            <person name="Abouelleil A."/>
            <person name="Allen A.W."/>
            <person name="Alvarado L."/>
            <person name="Arachchi H.M."/>
            <person name="Berlin A.M."/>
            <person name="Chapman S.B."/>
            <person name="Gainer-Dewar J."/>
            <person name="Goldberg J."/>
            <person name="Griggs A."/>
            <person name="Gujja S."/>
            <person name="Hansen M."/>
            <person name="Howarth C."/>
            <person name="Imamovic A."/>
            <person name="Ireland A."/>
            <person name="Larimer J."/>
            <person name="McCowan C."/>
            <person name="Murphy C."/>
            <person name="Pearson M."/>
            <person name="Poon T.W."/>
            <person name="Priest M."/>
            <person name="Roberts A."/>
            <person name="Saif S."/>
            <person name="Shea T."/>
            <person name="Sisk P."/>
            <person name="Sykes S."/>
            <person name="Wortman J."/>
            <person name="Nusbaum C."/>
            <person name="Birren B."/>
        </authorList>
    </citation>
    <scope>NUCLEOTIDE SEQUENCE [LARGE SCALE GENOMIC DNA]</scope>
    <source>
        <strain evidence="2 3">P1976</strain>
    </source>
</reference>
<feature type="region of interest" description="Disordered" evidence="1">
    <location>
        <begin position="26"/>
        <end position="47"/>
    </location>
</feature>
<comment type="caution">
    <text evidence="2">The sequence shown here is derived from an EMBL/GenBank/DDBJ whole genome shotgun (WGS) entry which is preliminary data.</text>
</comment>
<evidence type="ECO:0000256" key="1">
    <source>
        <dbReference type="SAM" id="MobiDB-lite"/>
    </source>
</evidence>
<organism evidence="2 3">
    <name type="scientific">Phytophthora nicotianae P1976</name>
    <dbReference type="NCBI Taxonomy" id="1317066"/>
    <lineage>
        <taxon>Eukaryota</taxon>
        <taxon>Sar</taxon>
        <taxon>Stramenopiles</taxon>
        <taxon>Oomycota</taxon>
        <taxon>Peronosporomycetes</taxon>
        <taxon>Peronosporales</taxon>
        <taxon>Peronosporaceae</taxon>
        <taxon>Phytophthora</taxon>
    </lineage>
</organism>
<evidence type="ECO:0000313" key="3">
    <source>
        <dbReference type="Proteomes" id="UP000028582"/>
    </source>
</evidence>
<dbReference type="EMBL" id="ANJA01002550">
    <property type="protein sequence ID" value="ETO69420.1"/>
    <property type="molecule type" value="Genomic_DNA"/>
</dbReference>
<protein>
    <submittedName>
        <fullName evidence="2">Uncharacterized protein</fullName>
    </submittedName>
</protein>
<name>A0A080ZS09_PHYNI</name>
<evidence type="ECO:0000313" key="2">
    <source>
        <dbReference type="EMBL" id="ETO69420.1"/>
    </source>
</evidence>
<gene>
    <name evidence="2" type="ORF">F444_13985</name>
</gene>
<dbReference type="AlphaFoldDB" id="A0A080ZS09"/>
<sequence length="164" mass="17650">MSFLEHECNISLAAALAFLDESMDASESSNSSTTASTPSATTQPSTAADPAQLLEALDDDLGAFTASSPLPQPADAMQLESAALPVQETTIVPASTSFYRYHSIILTTVNSVQPHCEHQVILYRVFLFPETECPTCCDEYIQLHAGYSFASVKHRGSKSTSQLK</sequence>
<proteinExistence type="predicted"/>
<accession>A0A080ZS09</accession>